<evidence type="ECO:0000313" key="1">
    <source>
        <dbReference type="EMBL" id="MFC3996535.1"/>
    </source>
</evidence>
<proteinExistence type="predicted"/>
<sequence>MNIIDEILWGEDWAKQIQGMDYDPLVEPDALAETQLLDLRVHALSGSAAALFEMRTSLQFDRGNAGILIFRKVRSASWELGNPHSNAIAYSVMQSRPRQNSEIVEFDVRTHPRSMLFLAGAAAEFYLVDAHGIDEAPPDYAQQMSEIVKGIPNWGSKFSFIEGSRSLGIPQASRDIDTS</sequence>
<keyword evidence="2" id="KW-1185">Reference proteome</keyword>
<accession>A0ABV8FK79</accession>
<protein>
    <submittedName>
        <fullName evidence="1">Uncharacterized protein</fullName>
    </submittedName>
</protein>
<comment type="caution">
    <text evidence="1">The sequence shown here is derived from an EMBL/GenBank/DDBJ whole genome shotgun (WGS) entry which is preliminary data.</text>
</comment>
<name>A0ABV8FK79_9ACTN</name>
<reference evidence="2" key="1">
    <citation type="journal article" date="2019" name="Int. J. Syst. Evol. Microbiol.">
        <title>The Global Catalogue of Microorganisms (GCM) 10K type strain sequencing project: providing services to taxonomists for standard genome sequencing and annotation.</title>
        <authorList>
            <consortium name="The Broad Institute Genomics Platform"/>
            <consortium name="The Broad Institute Genome Sequencing Center for Infectious Disease"/>
            <person name="Wu L."/>
            <person name="Ma J."/>
        </authorList>
    </citation>
    <scope>NUCLEOTIDE SEQUENCE [LARGE SCALE GENOMIC DNA]</scope>
    <source>
        <strain evidence="2">TBRC 1826</strain>
    </source>
</reference>
<dbReference type="EMBL" id="JBHSBH010000007">
    <property type="protein sequence ID" value="MFC3996535.1"/>
    <property type="molecule type" value="Genomic_DNA"/>
</dbReference>
<organism evidence="1 2">
    <name type="scientific">Nocardiopsis sediminis</name>
    <dbReference type="NCBI Taxonomy" id="1778267"/>
    <lineage>
        <taxon>Bacteria</taxon>
        <taxon>Bacillati</taxon>
        <taxon>Actinomycetota</taxon>
        <taxon>Actinomycetes</taxon>
        <taxon>Streptosporangiales</taxon>
        <taxon>Nocardiopsidaceae</taxon>
        <taxon>Nocardiopsis</taxon>
    </lineage>
</organism>
<gene>
    <name evidence="1" type="ORF">ACFOVU_11450</name>
</gene>
<dbReference type="RefSeq" id="WP_378532668.1">
    <property type="nucleotide sequence ID" value="NZ_JBHSBH010000007.1"/>
</dbReference>
<evidence type="ECO:0000313" key="2">
    <source>
        <dbReference type="Proteomes" id="UP001595847"/>
    </source>
</evidence>
<dbReference type="Proteomes" id="UP001595847">
    <property type="component" value="Unassembled WGS sequence"/>
</dbReference>